<accession>A0AB38VSC2</accession>
<sequence length="48" mass="4828">MGWPVVDCVGGQEDVEVVGCCVFVGSPFGDIGGAECLNVDGEGAHGFL</sequence>
<reference evidence="1 2" key="1">
    <citation type="submission" date="2018-12" db="EMBL/GenBank/DDBJ databases">
        <authorList>
            <consortium name="Pathogen Informatics"/>
        </authorList>
    </citation>
    <scope>NUCLEOTIDE SEQUENCE [LARGE SCALE GENOMIC DNA]</scope>
    <source>
        <strain evidence="1 2">NCTC949</strain>
    </source>
</reference>
<evidence type="ECO:0000313" key="1">
    <source>
        <dbReference type="EMBL" id="VEH06991.1"/>
    </source>
</evidence>
<dbReference type="Proteomes" id="UP000271380">
    <property type="component" value="Chromosome"/>
</dbReference>
<dbReference type="RefSeq" id="WP_232009512.1">
    <property type="nucleotide sequence ID" value="NZ_CP011312.1"/>
</dbReference>
<name>A0AB38VSC2_9CORY</name>
<dbReference type="EMBL" id="LR134377">
    <property type="protein sequence ID" value="VEH06991.1"/>
    <property type="molecule type" value="Genomic_DNA"/>
</dbReference>
<organism evidence="1 2">
    <name type="scientific">Corynebacterium kutscheri</name>
    <dbReference type="NCBI Taxonomy" id="35755"/>
    <lineage>
        <taxon>Bacteria</taxon>
        <taxon>Bacillati</taxon>
        <taxon>Actinomycetota</taxon>
        <taxon>Actinomycetes</taxon>
        <taxon>Mycobacteriales</taxon>
        <taxon>Corynebacteriaceae</taxon>
        <taxon>Corynebacterium</taxon>
    </lineage>
</organism>
<proteinExistence type="predicted"/>
<gene>
    <name evidence="1" type="ORF">NCTC949_01466</name>
</gene>
<dbReference type="AlphaFoldDB" id="A0AB38VSC2"/>
<protein>
    <submittedName>
        <fullName evidence="1">Uncharacterized protein</fullName>
    </submittedName>
</protein>
<evidence type="ECO:0000313" key="2">
    <source>
        <dbReference type="Proteomes" id="UP000271380"/>
    </source>
</evidence>